<dbReference type="EMBL" id="LR746272">
    <property type="protein sequence ID" value="CAA7403026.1"/>
    <property type="molecule type" value="Genomic_DNA"/>
</dbReference>
<dbReference type="AlphaFoldDB" id="A0A7I8L0C0"/>
<dbReference type="SUPFAM" id="SSF103511">
    <property type="entry name" value="Chlorophyll a-b binding protein"/>
    <property type="match status" value="1"/>
</dbReference>
<reference evidence="2" key="1">
    <citation type="submission" date="2020-02" db="EMBL/GenBank/DDBJ databases">
        <authorList>
            <person name="Scholz U."/>
            <person name="Mascher M."/>
            <person name="Fiebig A."/>
        </authorList>
    </citation>
    <scope>NUCLEOTIDE SEQUENCE</scope>
</reference>
<dbReference type="OrthoDB" id="2019915at2759"/>
<gene>
    <name evidence="2" type="ORF">SI8410_09013704</name>
</gene>
<name>A0A7I8L0C0_SPIIN</name>
<feature type="compositionally biased region" description="Pro residues" evidence="1">
    <location>
        <begin position="46"/>
        <end position="66"/>
    </location>
</feature>
<evidence type="ECO:0000313" key="3">
    <source>
        <dbReference type="Proteomes" id="UP000663760"/>
    </source>
</evidence>
<dbReference type="GO" id="GO:0009535">
    <property type="term" value="C:chloroplast thylakoid membrane"/>
    <property type="evidence" value="ECO:0007669"/>
    <property type="project" value="TreeGrafter"/>
</dbReference>
<evidence type="ECO:0000313" key="2">
    <source>
        <dbReference type="EMBL" id="CAA7403026.1"/>
    </source>
</evidence>
<feature type="region of interest" description="Disordered" evidence="1">
    <location>
        <begin position="18"/>
        <end position="70"/>
    </location>
</feature>
<dbReference type="InterPro" id="IPR053091">
    <property type="entry name" value="PSII_Assembly/Photoprotect-Rel"/>
</dbReference>
<proteinExistence type="predicted"/>
<sequence length="161" mass="17461">MSVACSIPPIRIRIPAEQRRRRCSTAVVRSSNAEGPLRRPAAPSLAPTPPSPPVKPAAAPPQPLPSPAVAAPAPVFAGDGVVTLEYQRKRAKEMQEYFRQKKLEEANQGPFFGFLGKNEIANGRWAMFGFAVGLLTEYATGADFVQQLKILFSNFGIVDLD</sequence>
<dbReference type="PANTHER" id="PTHR37752">
    <property type="entry name" value="OS02G0610700 PROTEIN"/>
    <property type="match status" value="1"/>
</dbReference>
<dbReference type="Gene3D" id="1.10.3460.10">
    <property type="entry name" value="Chlorophyll a/b binding protein domain"/>
    <property type="match status" value="1"/>
</dbReference>
<keyword evidence="3" id="KW-1185">Reference proteome</keyword>
<organism evidence="2 3">
    <name type="scientific">Spirodela intermedia</name>
    <name type="common">Intermediate duckweed</name>
    <dbReference type="NCBI Taxonomy" id="51605"/>
    <lineage>
        <taxon>Eukaryota</taxon>
        <taxon>Viridiplantae</taxon>
        <taxon>Streptophyta</taxon>
        <taxon>Embryophyta</taxon>
        <taxon>Tracheophyta</taxon>
        <taxon>Spermatophyta</taxon>
        <taxon>Magnoliopsida</taxon>
        <taxon>Liliopsida</taxon>
        <taxon>Araceae</taxon>
        <taxon>Lemnoideae</taxon>
        <taxon>Spirodela</taxon>
    </lineage>
</organism>
<dbReference type="Proteomes" id="UP000663760">
    <property type="component" value="Chromosome 9"/>
</dbReference>
<protein>
    <submittedName>
        <fullName evidence="2">Uncharacterized protein</fullName>
    </submittedName>
</protein>
<dbReference type="PANTHER" id="PTHR37752:SF1">
    <property type="entry name" value="OS02G0610700 PROTEIN"/>
    <property type="match status" value="1"/>
</dbReference>
<evidence type="ECO:0000256" key="1">
    <source>
        <dbReference type="SAM" id="MobiDB-lite"/>
    </source>
</evidence>
<accession>A0A7I8L0C0</accession>